<accession>A0A4Z1GY09</accession>
<proteinExistence type="predicted"/>
<evidence type="ECO:0000256" key="1">
    <source>
        <dbReference type="SAM" id="MobiDB-lite"/>
    </source>
</evidence>
<dbReference type="AlphaFoldDB" id="A0A4Z1GY09"/>
<feature type="compositionally biased region" description="Basic and acidic residues" evidence="1">
    <location>
        <begin position="201"/>
        <end position="223"/>
    </location>
</feature>
<name>A0A4Z1GY09_9HELO</name>
<protein>
    <submittedName>
        <fullName evidence="2">Uncharacterized protein</fullName>
    </submittedName>
</protein>
<evidence type="ECO:0000313" key="2">
    <source>
        <dbReference type="EMBL" id="TGO38183.1"/>
    </source>
</evidence>
<keyword evidence="3" id="KW-1185">Reference proteome</keyword>
<sequence length="223" mass="25515">MMPYSVVLLAVMLEQPEGSAIYGTLSRRIAMMSDYTADILAIGMGYGLIMPSVQEMQNSFTSKSKPVFNTQIDEGNFEKEKILEIFQQQILELMKKVINVDAKLKSKKEYSATFQSDEQMEVELVRNVVEVYADQAFKGDDAYEKSMGTIVDQLLTVHDKDAAPRDGKLISLRVKKRTETITILQVEQLDIQQKLSRKKANPQEDIDKMEAKYKTRVEKNMKR</sequence>
<reference evidence="2 3" key="1">
    <citation type="submission" date="2017-12" db="EMBL/GenBank/DDBJ databases">
        <title>Comparative genomics of Botrytis spp.</title>
        <authorList>
            <person name="Valero-Jimenez C.A."/>
            <person name="Tapia P."/>
            <person name="Veloso J."/>
            <person name="Silva-Moreno E."/>
            <person name="Staats M."/>
            <person name="Valdes J.H."/>
            <person name="Van Kan J.A.L."/>
        </authorList>
    </citation>
    <scope>NUCLEOTIDE SEQUENCE [LARGE SCALE GENOMIC DNA]</scope>
    <source>
        <strain evidence="2 3">Bh0001</strain>
    </source>
</reference>
<gene>
    <name evidence="2" type="ORF">BHYA_0080g00310</name>
</gene>
<feature type="region of interest" description="Disordered" evidence="1">
    <location>
        <begin position="197"/>
        <end position="223"/>
    </location>
</feature>
<evidence type="ECO:0000313" key="3">
    <source>
        <dbReference type="Proteomes" id="UP000297814"/>
    </source>
</evidence>
<dbReference type="Proteomes" id="UP000297814">
    <property type="component" value="Unassembled WGS sequence"/>
</dbReference>
<organism evidence="2 3">
    <name type="scientific">Botrytis hyacinthi</name>
    <dbReference type="NCBI Taxonomy" id="278943"/>
    <lineage>
        <taxon>Eukaryota</taxon>
        <taxon>Fungi</taxon>
        <taxon>Dikarya</taxon>
        <taxon>Ascomycota</taxon>
        <taxon>Pezizomycotina</taxon>
        <taxon>Leotiomycetes</taxon>
        <taxon>Helotiales</taxon>
        <taxon>Sclerotiniaceae</taxon>
        <taxon>Botrytis</taxon>
    </lineage>
</organism>
<dbReference type="EMBL" id="PQXK01000080">
    <property type="protein sequence ID" value="TGO38183.1"/>
    <property type="molecule type" value="Genomic_DNA"/>
</dbReference>
<comment type="caution">
    <text evidence="2">The sequence shown here is derived from an EMBL/GenBank/DDBJ whole genome shotgun (WGS) entry which is preliminary data.</text>
</comment>